<protein>
    <submittedName>
        <fullName evidence="1">Uncharacterized protein</fullName>
    </submittedName>
</protein>
<keyword evidence="2" id="KW-1185">Reference proteome</keyword>
<dbReference type="Proteomes" id="UP001164187">
    <property type="component" value="Chromosome"/>
</dbReference>
<sequence length="58" mass="6825">MKIENKILCNKKMLIIKERFKLNKVDEKNNKDLNFNKGCKKTIKPAFTLIEMIKANSI</sequence>
<organism evidence="1 2">
    <name type="scientific">Peptostreptococcus equinus</name>
    <dbReference type="NCBI Taxonomy" id="3003601"/>
    <lineage>
        <taxon>Bacteria</taxon>
        <taxon>Bacillati</taxon>
        <taxon>Bacillota</taxon>
        <taxon>Clostridia</taxon>
        <taxon>Peptostreptococcales</taxon>
        <taxon>Peptostreptococcaceae</taxon>
        <taxon>Peptostreptococcus</taxon>
    </lineage>
</organism>
<gene>
    <name evidence="1" type="ORF">O0R46_01965</name>
</gene>
<name>A0ABY7JPD7_9FIRM</name>
<proteinExistence type="predicted"/>
<dbReference type="EMBL" id="CP114052">
    <property type="protein sequence ID" value="WAW15238.1"/>
    <property type="molecule type" value="Genomic_DNA"/>
</dbReference>
<dbReference type="RefSeq" id="WP_269311932.1">
    <property type="nucleotide sequence ID" value="NZ_CP114052.1"/>
</dbReference>
<evidence type="ECO:0000313" key="1">
    <source>
        <dbReference type="EMBL" id="WAW15238.1"/>
    </source>
</evidence>
<accession>A0ABY7JPD7</accession>
<evidence type="ECO:0000313" key="2">
    <source>
        <dbReference type="Proteomes" id="UP001164187"/>
    </source>
</evidence>
<reference evidence="1" key="1">
    <citation type="submission" date="2022-12" db="EMBL/GenBank/DDBJ databases">
        <title>Peptostreptococcus.</title>
        <authorList>
            <person name="Lee S.H."/>
        </authorList>
    </citation>
    <scope>NUCLEOTIDE SEQUENCE</scope>
    <source>
        <strain evidence="1">CBA3647</strain>
    </source>
</reference>